<evidence type="ECO:0000256" key="3">
    <source>
        <dbReference type="SAM" id="SignalP"/>
    </source>
</evidence>
<dbReference type="EMBL" id="BMGB01000001">
    <property type="protein sequence ID" value="GGB05412.1"/>
    <property type="molecule type" value="Genomic_DNA"/>
</dbReference>
<evidence type="ECO:0000313" key="4">
    <source>
        <dbReference type="EMBL" id="GGB05412.1"/>
    </source>
</evidence>
<dbReference type="Gene3D" id="3.40.190.10">
    <property type="entry name" value="Periplasmic binding protein-like II"/>
    <property type="match status" value="2"/>
</dbReference>
<sequence>MSSAFKRRLLIPIAAAGVVGLALTGCTGDTQQSAEDTDCSEYESYGTFDGDEVTISGTIVETEADRLIASWADFATCTDITIDYQGSRDFEGNIAQLAEGGNAPDIGIVPQPGLVSLLAENGYLQPAPAEVEANTDEFWSPDWKAYSTFDDVFYGAPMLASVKGYIWYSPAEFEEKGYETPTTLDELMELTETIAADGDHLPWCAGMESGDATGWPGTDWIEDFVLREAGPDVYDQWVNHEIPFNDTAIVGAFDSAGEILKNSEYIDTESLISTPFQEGGLPILDGQCSLHHQASFYEVNWGEGVEVAPDGDVYAFLMPPADADDPLAVTGGGETVVAFETSDAITAVLTHMSSDTFANLRVEQGGTVSANTGVDPSLASSPLLEDTIEILQDPDATFRYDGSDLMPGAVGSNSFWKGIVGWLSGDSTQQTVDAIESSWPQ</sequence>
<dbReference type="Pfam" id="PF01547">
    <property type="entry name" value="SBP_bac_1"/>
    <property type="match status" value="1"/>
</dbReference>
<comment type="similarity">
    <text evidence="1">Belongs to the bacterial solute-binding protein 1 family.</text>
</comment>
<dbReference type="AlphaFoldDB" id="A0A916WK82"/>
<organism evidence="4 5">
    <name type="scientific">Conyzicola nivalis</name>
    <dbReference type="NCBI Taxonomy" id="1477021"/>
    <lineage>
        <taxon>Bacteria</taxon>
        <taxon>Bacillati</taxon>
        <taxon>Actinomycetota</taxon>
        <taxon>Actinomycetes</taxon>
        <taxon>Micrococcales</taxon>
        <taxon>Microbacteriaceae</taxon>
        <taxon>Conyzicola</taxon>
    </lineage>
</organism>
<evidence type="ECO:0000256" key="2">
    <source>
        <dbReference type="ARBA" id="ARBA00022448"/>
    </source>
</evidence>
<gene>
    <name evidence="4" type="primary">aglE</name>
    <name evidence="4" type="ORF">GCM10010979_20090</name>
</gene>
<accession>A0A916WK82</accession>
<evidence type="ECO:0000313" key="5">
    <source>
        <dbReference type="Proteomes" id="UP000606922"/>
    </source>
</evidence>
<dbReference type="SUPFAM" id="SSF53850">
    <property type="entry name" value="Periplasmic binding protein-like II"/>
    <property type="match status" value="1"/>
</dbReference>
<dbReference type="PANTHER" id="PTHR43649">
    <property type="entry name" value="ARABINOSE-BINDING PROTEIN-RELATED"/>
    <property type="match status" value="1"/>
</dbReference>
<keyword evidence="3" id="KW-0732">Signal</keyword>
<reference evidence="4" key="1">
    <citation type="journal article" date="2014" name="Int. J. Syst. Evol. Microbiol.">
        <title>Complete genome sequence of Corynebacterium casei LMG S-19264T (=DSM 44701T), isolated from a smear-ripened cheese.</title>
        <authorList>
            <consortium name="US DOE Joint Genome Institute (JGI-PGF)"/>
            <person name="Walter F."/>
            <person name="Albersmeier A."/>
            <person name="Kalinowski J."/>
            <person name="Ruckert C."/>
        </authorList>
    </citation>
    <scope>NUCLEOTIDE SEQUENCE</scope>
    <source>
        <strain evidence="4">CGMCC 1.12813</strain>
    </source>
</reference>
<proteinExistence type="inferred from homology"/>
<dbReference type="Proteomes" id="UP000606922">
    <property type="component" value="Unassembled WGS sequence"/>
</dbReference>
<dbReference type="RefSeq" id="WP_188510477.1">
    <property type="nucleotide sequence ID" value="NZ_BMGB01000001.1"/>
</dbReference>
<dbReference type="InterPro" id="IPR006059">
    <property type="entry name" value="SBP"/>
</dbReference>
<keyword evidence="2" id="KW-0813">Transport</keyword>
<comment type="caution">
    <text evidence="4">The sequence shown here is derived from an EMBL/GenBank/DDBJ whole genome shotgun (WGS) entry which is preliminary data.</text>
</comment>
<protein>
    <submittedName>
        <fullName evidence="4">Alpha-glucoside ABC transporter substrate-binding protein</fullName>
    </submittedName>
</protein>
<dbReference type="InterPro" id="IPR050490">
    <property type="entry name" value="Bact_solute-bd_prot1"/>
</dbReference>
<dbReference type="PROSITE" id="PS51257">
    <property type="entry name" value="PROKAR_LIPOPROTEIN"/>
    <property type="match status" value="1"/>
</dbReference>
<name>A0A916WK82_9MICO</name>
<dbReference type="PANTHER" id="PTHR43649:SF29">
    <property type="entry name" value="OSMOPROTECTIVE COMPOUNDS-BINDING PROTEIN GGTB"/>
    <property type="match status" value="1"/>
</dbReference>
<evidence type="ECO:0000256" key="1">
    <source>
        <dbReference type="ARBA" id="ARBA00008520"/>
    </source>
</evidence>
<feature type="signal peptide" evidence="3">
    <location>
        <begin position="1"/>
        <end position="24"/>
    </location>
</feature>
<reference evidence="4" key="2">
    <citation type="submission" date="2020-09" db="EMBL/GenBank/DDBJ databases">
        <authorList>
            <person name="Sun Q."/>
            <person name="Zhou Y."/>
        </authorList>
    </citation>
    <scope>NUCLEOTIDE SEQUENCE</scope>
    <source>
        <strain evidence="4">CGMCC 1.12813</strain>
    </source>
</reference>
<feature type="chain" id="PRO_5038690409" evidence="3">
    <location>
        <begin position="25"/>
        <end position="441"/>
    </location>
</feature>
<keyword evidence="5" id="KW-1185">Reference proteome</keyword>